<proteinExistence type="predicted"/>
<organism evidence="1">
    <name type="scientific">Brassica oleracea</name>
    <name type="common">Wild cabbage</name>
    <dbReference type="NCBI Taxonomy" id="3712"/>
    <lineage>
        <taxon>Eukaryota</taxon>
        <taxon>Viridiplantae</taxon>
        <taxon>Streptophyta</taxon>
        <taxon>Embryophyta</taxon>
        <taxon>Tracheophyta</taxon>
        <taxon>Spermatophyta</taxon>
        <taxon>Magnoliopsida</taxon>
        <taxon>eudicotyledons</taxon>
        <taxon>Gunneridae</taxon>
        <taxon>Pentapetalae</taxon>
        <taxon>rosids</taxon>
        <taxon>malvids</taxon>
        <taxon>Brassicales</taxon>
        <taxon>Brassicaceae</taxon>
        <taxon>Brassiceae</taxon>
        <taxon>Brassica</taxon>
    </lineage>
</organism>
<dbReference type="AlphaFoldDB" id="A0A3P6FZS0"/>
<name>A0A3P6FZS0_BRAOL</name>
<protein>
    <submittedName>
        <fullName evidence="1">Uncharacterized protein</fullName>
    </submittedName>
</protein>
<dbReference type="EMBL" id="LR031878">
    <property type="protein sequence ID" value="VDD52651.1"/>
    <property type="molecule type" value="Genomic_DNA"/>
</dbReference>
<accession>A0A3P6FZS0</accession>
<evidence type="ECO:0000313" key="1">
    <source>
        <dbReference type="EMBL" id="VDD52651.1"/>
    </source>
</evidence>
<gene>
    <name evidence="1" type="ORF">BOLC1T05040H</name>
</gene>
<reference evidence="1" key="1">
    <citation type="submission" date="2018-11" db="EMBL/GenBank/DDBJ databases">
        <authorList>
            <consortium name="Genoscope - CEA"/>
            <person name="William W."/>
        </authorList>
    </citation>
    <scope>NUCLEOTIDE SEQUENCE</scope>
</reference>
<sequence>MRSKPKVSKVIWKRSKAANITAAAMPSPYITFQRKTRILLYYGIGSPIHSPF</sequence>